<dbReference type="InterPro" id="IPR023408">
    <property type="entry name" value="MscS_beta-dom_sf"/>
</dbReference>
<evidence type="ECO:0000256" key="1">
    <source>
        <dbReference type="ARBA" id="ARBA00004651"/>
    </source>
</evidence>
<keyword evidence="5 7" id="KW-1133">Transmembrane helix</keyword>
<evidence type="ECO:0000256" key="7">
    <source>
        <dbReference type="SAM" id="Phobius"/>
    </source>
</evidence>
<comment type="similarity">
    <text evidence="2">Belongs to the MscS (TC 1.A.23) family.</text>
</comment>
<dbReference type="GO" id="GO:0005886">
    <property type="term" value="C:plasma membrane"/>
    <property type="evidence" value="ECO:0007669"/>
    <property type="project" value="UniProtKB-SubCell"/>
</dbReference>
<dbReference type="SUPFAM" id="SSF50182">
    <property type="entry name" value="Sm-like ribonucleoproteins"/>
    <property type="match status" value="1"/>
</dbReference>
<evidence type="ECO:0008006" key="12">
    <source>
        <dbReference type="Google" id="ProtNLM"/>
    </source>
</evidence>
<reference evidence="10 11" key="1">
    <citation type="submission" date="2017-10" db="EMBL/GenBank/DDBJ databases">
        <title>Sedimentibacterium mangrovi gen. nov., sp. nov., a novel member of family Phyllobacteriacea isolated from mangrove sediment.</title>
        <authorList>
            <person name="Liao H."/>
            <person name="Tian Y."/>
        </authorList>
    </citation>
    <scope>NUCLEOTIDE SEQUENCE [LARGE SCALE GENOMIC DNA]</scope>
    <source>
        <strain evidence="10 11">X9-2-2</strain>
    </source>
</reference>
<dbReference type="SUPFAM" id="SSF82861">
    <property type="entry name" value="Mechanosensitive channel protein MscS (YggB), transmembrane region"/>
    <property type="match status" value="1"/>
</dbReference>
<dbReference type="InterPro" id="IPR049278">
    <property type="entry name" value="MS_channel_C"/>
</dbReference>
<dbReference type="Gene3D" id="2.30.30.60">
    <property type="match status" value="1"/>
</dbReference>
<evidence type="ECO:0000313" key="10">
    <source>
        <dbReference type="EMBL" id="PHP68044.1"/>
    </source>
</evidence>
<dbReference type="InterPro" id="IPR011014">
    <property type="entry name" value="MscS_channel_TM-2"/>
</dbReference>
<dbReference type="GO" id="GO:0008381">
    <property type="term" value="F:mechanosensitive monoatomic ion channel activity"/>
    <property type="evidence" value="ECO:0007669"/>
    <property type="project" value="UniProtKB-ARBA"/>
</dbReference>
<feature type="transmembrane region" description="Helical" evidence="7">
    <location>
        <begin position="513"/>
        <end position="534"/>
    </location>
</feature>
<dbReference type="Proteomes" id="UP000221168">
    <property type="component" value="Unassembled WGS sequence"/>
</dbReference>
<evidence type="ECO:0000259" key="8">
    <source>
        <dbReference type="Pfam" id="PF00924"/>
    </source>
</evidence>
<dbReference type="Pfam" id="PF00924">
    <property type="entry name" value="MS_channel_2nd"/>
    <property type="match status" value="1"/>
</dbReference>
<dbReference type="Pfam" id="PF21082">
    <property type="entry name" value="MS_channel_3rd"/>
    <property type="match status" value="1"/>
</dbReference>
<dbReference type="InterPro" id="IPR006685">
    <property type="entry name" value="MscS_channel_2nd"/>
</dbReference>
<keyword evidence="11" id="KW-1185">Reference proteome</keyword>
<comment type="subcellular location">
    <subcellularLocation>
        <location evidence="1">Cell membrane</location>
        <topology evidence="1">Multi-pass membrane protein</topology>
    </subcellularLocation>
</comment>
<dbReference type="SUPFAM" id="SSF82689">
    <property type="entry name" value="Mechanosensitive channel protein MscS (YggB), C-terminal domain"/>
    <property type="match status" value="1"/>
</dbReference>
<organism evidence="10 11">
    <name type="scientific">Zhengella mangrovi</name>
    <dbReference type="NCBI Taxonomy" id="1982044"/>
    <lineage>
        <taxon>Bacteria</taxon>
        <taxon>Pseudomonadati</taxon>
        <taxon>Pseudomonadota</taxon>
        <taxon>Alphaproteobacteria</taxon>
        <taxon>Hyphomicrobiales</taxon>
        <taxon>Notoacmeibacteraceae</taxon>
        <taxon>Zhengella</taxon>
    </lineage>
</organism>
<keyword evidence="6 7" id="KW-0472">Membrane</keyword>
<evidence type="ECO:0000256" key="6">
    <source>
        <dbReference type="ARBA" id="ARBA00023136"/>
    </source>
</evidence>
<dbReference type="EMBL" id="PDVP01000002">
    <property type="protein sequence ID" value="PHP68044.1"/>
    <property type="molecule type" value="Genomic_DNA"/>
</dbReference>
<keyword evidence="3" id="KW-1003">Cell membrane</keyword>
<dbReference type="Gene3D" id="1.10.287.1260">
    <property type="match status" value="1"/>
</dbReference>
<evidence type="ECO:0000256" key="4">
    <source>
        <dbReference type="ARBA" id="ARBA00022692"/>
    </source>
</evidence>
<evidence type="ECO:0000256" key="5">
    <source>
        <dbReference type="ARBA" id="ARBA00022989"/>
    </source>
</evidence>
<evidence type="ECO:0000259" key="9">
    <source>
        <dbReference type="Pfam" id="PF21082"/>
    </source>
</evidence>
<gene>
    <name evidence="10" type="ORF">CSC94_05100</name>
</gene>
<feature type="transmembrane region" description="Helical" evidence="7">
    <location>
        <begin position="555"/>
        <end position="576"/>
    </location>
</feature>
<feature type="domain" description="Mechanosensitive ion channel MscS" evidence="8">
    <location>
        <begin position="604"/>
        <end position="669"/>
    </location>
</feature>
<evidence type="ECO:0000313" key="11">
    <source>
        <dbReference type="Proteomes" id="UP000221168"/>
    </source>
</evidence>
<dbReference type="Gene3D" id="3.30.70.100">
    <property type="match status" value="1"/>
</dbReference>
<dbReference type="PANTHER" id="PTHR30566">
    <property type="entry name" value="YNAI-RELATED MECHANOSENSITIVE ION CHANNEL"/>
    <property type="match status" value="1"/>
</dbReference>
<dbReference type="PANTHER" id="PTHR30566:SF5">
    <property type="entry name" value="MECHANOSENSITIVE ION CHANNEL PROTEIN 1, MITOCHONDRIAL-RELATED"/>
    <property type="match status" value="1"/>
</dbReference>
<dbReference type="InterPro" id="IPR010920">
    <property type="entry name" value="LSM_dom_sf"/>
</dbReference>
<feature type="domain" description="Mechanosensitive ion channel MscS C-terminal" evidence="9">
    <location>
        <begin position="677"/>
        <end position="762"/>
    </location>
</feature>
<evidence type="ECO:0000256" key="2">
    <source>
        <dbReference type="ARBA" id="ARBA00008017"/>
    </source>
</evidence>
<evidence type="ECO:0000256" key="3">
    <source>
        <dbReference type="ARBA" id="ARBA00022475"/>
    </source>
</evidence>
<protein>
    <recommendedName>
        <fullName evidence="12">Mechanosensitive ion channel protein MscS</fullName>
    </recommendedName>
</protein>
<dbReference type="AlphaFoldDB" id="A0A2G1QRG3"/>
<keyword evidence="4 7" id="KW-0812">Transmembrane</keyword>
<name>A0A2G1QRG3_9HYPH</name>
<proteinExistence type="inferred from homology"/>
<feature type="transmembrane region" description="Helical" evidence="7">
    <location>
        <begin position="582"/>
        <end position="601"/>
    </location>
</feature>
<dbReference type="InterPro" id="IPR011066">
    <property type="entry name" value="MscS_channel_C_sf"/>
</dbReference>
<sequence length="784" mass="86024">MASNTAGSIRGNYGRRRRPAAPDVGRVAGGVLCFLLPLLLAFSARAADAGNWAGTWETFWREGAAVVMLKQDGDTVTGTYEPGGGRIEGRVEGDLLRGRWIVDDASGQFVFALSGDGQTFTGRFDSGEYWNGRRAGGQARPRHLDAADNPRETLKTLIAAFNEYLVGGKIEALRFAQSFLAFEGENDDTRGHNRRRTLLLEIIELSTFRLYDAPPRPAGDQAGFQISPEGTDVSYTLRFVRQENGIWRLLVEDETRLTAVRDRFLAALGRPSFAAAKEAARHSPRGVMQRFISGVHDWDGPGRAEALSTLDLSFLPKRLHAAEGPVLADYLKQVIDRAGYVFYQEIPNNPRQTTPYVHYTHPLGNIVIARQPSTDDQPDRWAFSAETLRRLPSLYVAMQNLPPAPGLAPQPPLTHFFVLRERVREASPALLHRALLLENWQWIALVLLALIATGAGIVASRFTDWQLHGRQNGETQLTAGQSSLVHAVGLTVASLALAAGIDRIGILETDLRFLYQVASAGAIIGGTWMAYLITGAVGAIFERRALATTSYADEIVTSLAVGIMKLIILAIGLMLLADTADLPYEGVLAGLGVGGIAVAFASRDTVSNMIGGILLMTDHPFKRGDLIEAHGHLATVEAVGLRSTRLKRLDDTIMIIPNSQLSDQIIVNWGLRRRRRVDLSISLTYDTPRERLDTFVQALRDLVLRQPQIDPVDCYVGLKDFSASAIEVECRCFFRVPAYEDLVAARSALTGDIVDLARDTGVQFAYPTRTIHVVRETPEGDRQA</sequence>
<feature type="transmembrane region" description="Helical" evidence="7">
    <location>
        <begin position="483"/>
        <end position="501"/>
    </location>
</feature>
<feature type="transmembrane region" description="Helical" evidence="7">
    <location>
        <begin position="440"/>
        <end position="462"/>
    </location>
</feature>
<accession>A0A2G1QRG3</accession>
<comment type="caution">
    <text evidence="10">The sequence shown here is derived from an EMBL/GenBank/DDBJ whole genome shotgun (WGS) entry which is preliminary data.</text>
</comment>